<keyword evidence="12 19" id="KW-0472">Membrane</keyword>
<comment type="similarity">
    <text evidence="2">Belongs to the bacterial diacylglycerol kinase family.</text>
</comment>
<evidence type="ECO:0000313" key="21">
    <source>
        <dbReference type="Proteomes" id="UP000044026"/>
    </source>
</evidence>
<keyword evidence="4" id="KW-0444">Lipid biosynthesis</keyword>
<dbReference type="GeneID" id="69581232"/>
<feature type="binding site" evidence="18">
    <location>
        <position position="25"/>
    </location>
    <ligand>
        <name>a divalent metal cation</name>
        <dbReference type="ChEBI" id="CHEBI:60240"/>
    </ligand>
</feature>
<evidence type="ECO:0000313" key="20">
    <source>
        <dbReference type="EMBL" id="CEN32815.1"/>
    </source>
</evidence>
<keyword evidence="6 19" id="KW-0812">Transmembrane</keyword>
<name>A0A0B7H0A7_9FLAO</name>
<feature type="active site" description="Proton acceptor" evidence="15">
    <location>
        <position position="66"/>
    </location>
</feature>
<evidence type="ECO:0000256" key="5">
    <source>
        <dbReference type="ARBA" id="ARBA00022679"/>
    </source>
</evidence>
<feature type="binding site" evidence="17">
    <location>
        <position position="25"/>
    </location>
    <ligand>
        <name>ATP</name>
        <dbReference type="ChEBI" id="CHEBI:30616"/>
    </ligand>
</feature>
<evidence type="ECO:0000256" key="14">
    <source>
        <dbReference type="ARBA" id="ARBA00023264"/>
    </source>
</evidence>
<keyword evidence="18" id="KW-0479">Metal-binding</keyword>
<gene>
    <name evidence="20" type="ORF">CCAN12_200002</name>
</gene>
<keyword evidence="9 17" id="KW-0067">ATP-binding</keyword>
<evidence type="ECO:0000256" key="7">
    <source>
        <dbReference type="ARBA" id="ARBA00022741"/>
    </source>
</evidence>
<dbReference type="InterPro" id="IPR033717">
    <property type="entry name" value="UDPK"/>
</dbReference>
<evidence type="ECO:0000256" key="15">
    <source>
        <dbReference type="PIRSR" id="PIRSR600829-1"/>
    </source>
</evidence>
<evidence type="ECO:0000256" key="17">
    <source>
        <dbReference type="PIRSR" id="PIRSR600829-3"/>
    </source>
</evidence>
<feature type="transmembrane region" description="Helical" evidence="19">
    <location>
        <begin position="28"/>
        <end position="48"/>
    </location>
</feature>
<keyword evidence="5 20" id="KW-0808">Transferase</keyword>
<dbReference type="CDD" id="cd14265">
    <property type="entry name" value="UDPK_IM_like"/>
    <property type="match status" value="1"/>
</dbReference>
<dbReference type="Gene3D" id="1.10.287.3610">
    <property type="match status" value="1"/>
</dbReference>
<dbReference type="RefSeq" id="WP_041913517.1">
    <property type="nucleotide sequence ID" value="NZ_BOQI01000017.1"/>
</dbReference>
<dbReference type="InterPro" id="IPR036945">
    <property type="entry name" value="DAGK_sf"/>
</dbReference>
<keyword evidence="8 20" id="KW-0418">Kinase</keyword>
<dbReference type="GO" id="GO:0004143">
    <property type="term" value="F:ATP-dependent diacylglycerol kinase activity"/>
    <property type="evidence" value="ECO:0007669"/>
    <property type="project" value="UniProtKB-EC"/>
</dbReference>
<evidence type="ECO:0000256" key="2">
    <source>
        <dbReference type="ARBA" id="ARBA00005967"/>
    </source>
</evidence>
<organism evidence="20 21">
    <name type="scientific">Capnocytophaga canimorsus</name>
    <dbReference type="NCBI Taxonomy" id="28188"/>
    <lineage>
        <taxon>Bacteria</taxon>
        <taxon>Pseudomonadati</taxon>
        <taxon>Bacteroidota</taxon>
        <taxon>Flavobacteriia</taxon>
        <taxon>Flavobacteriales</taxon>
        <taxon>Flavobacteriaceae</taxon>
        <taxon>Capnocytophaga</taxon>
    </lineage>
</organism>
<reference evidence="20 21" key="1">
    <citation type="submission" date="2015-01" db="EMBL/GenBank/DDBJ databases">
        <authorList>
            <person name="MANFREDI Pablo"/>
        </authorList>
    </citation>
    <scope>NUCLEOTIDE SEQUENCE [LARGE SCALE GENOMIC DNA]</scope>
    <source>
        <strain evidence="20 21">Cc12</strain>
    </source>
</reference>
<keyword evidence="3" id="KW-1003">Cell membrane</keyword>
<dbReference type="PANTHER" id="PTHR34299:SF1">
    <property type="entry name" value="DIACYLGLYCEROL KINASE"/>
    <property type="match status" value="1"/>
</dbReference>
<feature type="binding site" evidence="18">
    <location>
        <position position="73"/>
    </location>
    <ligand>
        <name>a divalent metal cation</name>
        <dbReference type="ChEBI" id="CHEBI:60240"/>
    </ligand>
</feature>
<evidence type="ECO:0000256" key="9">
    <source>
        <dbReference type="ARBA" id="ARBA00022840"/>
    </source>
</evidence>
<feature type="transmembrane region" description="Helical" evidence="19">
    <location>
        <begin position="93"/>
        <end position="116"/>
    </location>
</feature>
<dbReference type="AlphaFoldDB" id="A0A0B7H0A7"/>
<feature type="binding site" evidence="16">
    <location>
        <position position="66"/>
    </location>
    <ligand>
        <name>substrate</name>
    </ligand>
</feature>
<dbReference type="PANTHER" id="PTHR34299">
    <property type="entry name" value="DIACYLGLYCEROL KINASE"/>
    <property type="match status" value="1"/>
</dbReference>
<sequence length="121" mass="13481">MRFILNRIRSLKFVLRGMLYLLRNENAIIFHSMVCCVLVVLGFCVGLSSAHWIIQILCMGAVLATESLNTAIEKVCDFVHPNYHKKIGEIKDIAAGAVAFATISAFVALCLVYYPYVKALL</sequence>
<dbReference type="GO" id="GO:0046872">
    <property type="term" value="F:metal ion binding"/>
    <property type="evidence" value="ECO:0007669"/>
    <property type="project" value="UniProtKB-KW"/>
</dbReference>
<keyword evidence="11" id="KW-0443">Lipid metabolism</keyword>
<feature type="binding site" evidence="17">
    <location>
        <position position="73"/>
    </location>
    <ligand>
        <name>ATP</name>
        <dbReference type="ChEBI" id="CHEBI:30616"/>
    </ligand>
</feature>
<protein>
    <submittedName>
        <fullName evidence="20">Undecaprenol kinase</fullName>
        <ecNumber evidence="20">2.7.1.107</ecNumber>
    </submittedName>
</protein>
<evidence type="ECO:0000256" key="13">
    <source>
        <dbReference type="ARBA" id="ARBA00023209"/>
    </source>
</evidence>
<dbReference type="Proteomes" id="UP000044026">
    <property type="component" value="Unassembled WGS sequence"/>
</dbReference>
<dbReference type="GO" id="GO:0008654">
    <property type="term" value="P:phospholipid biosynthetic process"/>
    <property type="evidence" value="ECO:0007669"/>
    <property type="project" value="UniProtKB-KW"/>
</dbReference>
<dbReference type="GO" id="GO:0005886">
    <property type="term" value="C:plasma membrane"/>
    <property type="evidence" value="ECO:0007669"/>
    <property type="project" value="UniProtKB-SubCell"/>
</dbReference>
<keyword evidence="13" id="KW-0594">Phospholipid biosynthesis</keyword>
<evidence type="ECO:0000256" key="11">
    <source>
        <dbReference type="ARBA" id="ARBA00023098"/>
    </source>
</evidence>
<proteinExistence type="inferred from homology"/>
<evidence type="ECO:0000256" key="18">
    <source>
        <dbReference type="PIRSR" id="PIRSR600829-4"/>
    </source>
</evidence>
<evidence type="ECO:0000256" key="16">
    <source>
        <dbReference type="PIRSR" id="PIRSR600829-2"/>
    </source>
</evidence>
<evidence type="ECO:0000256" key="3">
    <source>
        <dbReference type="ARBA" id="ARBA00022475"/>
    </source>
</evidence>
<keyword evidence="18" id="KW-0460">Magnesium</keyword>
<dbReference type="InterPro" id="IPR000829">
    <property type="entry name" value="DAGK"/>
</dbReference>
<evidence type="ECO:0000256" key="12">
    <source>
        <dbReference type="ARBA" id="ARBA00023136"/>
    </source>
</evidence>
<evidence type="ECO:0000256" key="1">
    <source>
        <dbReference type="ARBA" id="ARBA00004651"/>
    </source>
</evidence>
<comment type="subcellular location">
    <subcellularLocation>
        <location evidence="1">Cell membrane</location>
        <topology evidence="1">Multi-pass membrane protein</topology>
    </subcellularLocation>
</comment>
<evidence type="ECO:0000256" key="10">
    <source>
        <dbReference type="ARBA" id="ARBA00022989"/>
    </source>
</evidence>
<dbReference type="EC" id="2.7.1.107" evidence="20"/>
<accession>A0A0B7H0A7</accession>
<dbReference type="GO" id="GO:0005524">
    <property type="term" value="F:ATP binding"/>
    <property type="evidence" value="ECO:0007669"/>
    <property type="project" value="UniProtKB-KW"/>
</dbReference>
<keyword evidence="14" id="KW-1208">Phospholipid metabolism</keyword>
<evidence type="ECO:0000256" key="6">
    <source>
        <dbReference type="ARBA" id="ARBA00022692"/>
    </source>
</evidence>
<keyword evidence="7 17" id="KW-0547">Nucleotide-binding</keyword>
<dbReference type="Pfam" id="PF01219">
    <property type="entry name" value="DAGK_prokar"/>
    <property type="match status" value="1"/>
</dbReference>
<keyword evidence="10 19" id="KW-1133">Transmembrane helix</keyword>
<feature type="binding site" evidence="17">
    <location>
        <begin position="91"/>
        <end position="92"/>
    </location>
    <ligand>
        <name>ATP</name>
        <dbReference type="ChEBI" id="CHEBI:30616"/>
    </ligand>
</feature>
<evidence type="ECO:0000256" key="8">
    <source>
        <dbReference type="ARBA" id="ARBA00022777"/>
    </source>
</evidence>
<comment type="cofactor">
    <cofactor evidence="18">
        <name>Mg(2+)</name>
        <dbReference type="ChEBI" id="CHEBI:18420"/>
    </cofactor>
    <text evidence="18">Mn(2+), Zn(2+), Cd(2+) and Co(2+) support activity to lesser extents.</text>
</comment>
<evidence type="ECO:0000256" key="19">
    <source>
        <dbReference type="SAM" id="Phobius"/>
    </source>
</evidence>
<dbReference type="EMBL" id="CDOE01000013">
    <property type="protein sequence ID" value="CEN32815.1"/>
    <property type="molecule type" value="Genomic_DNA"/>
</dbReference>
<evidence type="ECO:0000256" key="4">
    <source>
        <dbReference type="ARBA" id="ARBA00022516"/>
    </source>
</evidence>